<keyword evidence="5" id="KW-0997">Cell inner membrane</keyword>
<dbReference type="InterPro" id="IPR000412">
    <property type="entry name" value="ABC_2_transport"/>
</dbReference>
<evidence type="ECO:0000256" key="4">
    <source>
        <dbReference type="ARBA" id="ARBA00022475"/>
    </source>
</evidence>
<feature type="transmembrane region" description="Helical" evidence="9">
    <location>
        <begin position="137"/>
        <end position="161"/>
    </location>
</feature>
<evidence type="ECO:0000256" key="7">
    <source>
        <dbReference type="ARBA" id="ARBA00022989"/>
    </source>
</evidence>
<dbReference type="PROSITE" id="PS51012">
    <property type="entry name" value="ABC_TM2"/>
    <property type="match status" value="1"/>
</dbReference>
<dbReference type="PANTHER" id="PTHR30413">
    <property type="entry name" value="INNER MEMBRANE TRANSPORT PERMEASE"/>
    <property type="match status" value="1"/>
</dbReference>
<feature type="transmembrane region" description="Helical" evidence="9">
    <location>
        <begin position="111"/>
        <end position="131"/>
    </location>
</feature>
<evidence type="ECO:0000256" key="2">
    <source>
        <dbReference type="ARBA" id="ARBA00007783"/>
    </source>
</evidence>
<name>A0AA86JJ46_9CLOT</name>
<protein>
    <recommendedName>
        <fullName evidence="9">Transport permease protein</fullName>
    </recommendedName>
</protein>
<keyword evidence="7 9" id="KW-1133">Transmembrane helix</keyword>
<feature type="transmembrane region" description="Helical" evidence="9">
    <location>
        <begin position="32"/>
        <end position="54"/>
    </location>
</feature>
<keyword evidence="3 9" id="KW-0813">Transport</keyword>
<dbReference type="Pfam" id="PF01061">
    <property type="entry name" value="ABC2_membrane"/>
    <property type="match status" value="1"/>
</dbReference>
<comment type="caution">
    <text evidence="10">The sequence shown here is derived from an EMBL/GenBank/DDBJ whole genome shotgun (WGS) entry which is preliminary data.</text>
</comment>
<evidence type="ECO:0000256" key="9">
    <source>
        <dbReference type="RuleBase" id="RU361157"/>
    </source>
</evidence>
<dbReference type="PIRSF" id="PIRSF006648">
    <property type="entry name" value="DrrB"/>
    <property type="match status" value="1"/>
</dbReference>
<evidence type="ECO:0000256" key="1">
    <source>
        <dbReference type="ARBA" id="ARBA00004429"/>
    </source>
</evidence>
<feature type="transmembrane region" description="Helical" evidence="9">
    <location>
        <begin position="66"/>
        <end position="90"/>
    </location>
</feature>
<dbReference type="InterPro" id="IPR047817">
    <property type="entry name" value="ABC2_TM_bact-type"/>
</dbReference>
<keyword evidence="6 9" id="KW-0812">Transmembrane</keyword>
<evidence type="ECO:0000256" key="6">
    <source>
        <dbReference type="ARBA" id="ARBA00022692"/>
    </source>
</evidence>
<dbReference type="RefSeq" id="WP_210886910.1">
    <property type="nucleotide sequence ID" value="NZ_CAKJVE010000004.1"/>
</dbReference>
<dbReference type="GO" id="GO:0015920">
    <property type="term" value="P:lipopolysaccharide transport"/>
    <property type="evidence" value="ECO:0007669"/>
    <property type="project" value="TreeGrafter"/>
</dbReference>
<comment type="subcellular location">
    <subcellularLocation>
        <location evidence="1">Cell inner membrane</location>
        <topology evidence="1">Multi-pass membrane protein</topology>
    </subcellularLocation>
    <subcellularLocation>
        <location evidence="9">Cell membrane</location>
        <topology evidence="9">Multi-pass membrane protein</topology>
    </subcellularLocation>
</comment>
<gene>
    <name evidence="10" type="ORF">CNEO_41186</name>
</gene>
<dbReference type="Proteomes" id="UP000789738">
    <property type="component" value="Unassembled WGS sequence"/>
</dbReference>
<reference evidence="10" key="1">
    <citation type="submission" date="2021-10" db="EMBL/GenBank/DDBJ databases">
        <authorList>
            <person name="Mesa V."/>
        </authorList>
    </citation>
    <scope>NUCLEOTIDE SEQUENCE</scope>
    <source>
        <strain evidence="10">CC3_PB</strain>
    </source>
</reference>
<dbReference type="GO" id="GO:0043190">
    <property type="term" value="C:ATP-binding cassette (ABC) transporter complex"/>
    <property type="evidence" value="ECO:0007669"/>
    <property type="project" value="InterPro"/>
</dbReference>
<evidence type="ECO:0000313" key="11">
    <source>
        <dbReference type="Proteomes" id="UP000789738"/>
    </source>
</evidence>
<keyword evidence="8 9" id="KW-0472">Membrane</keyword>
<organism evidence="10 11">
    <name type="scientific">Clostridium neonatale</name>
    <dbReference type="NCBI Taxonomy" id="137838"/>
    <lineage>
        <taxon>Bacteria</taxon>
        <taxon>Bacillati</taxon>
        <taxon>Bacillota</taxon>
        <taxon>Clostridia</taxon>
        <taxon>Eubacteriales</taxon>
        <taxon>Clostridiaceae</taxon>
        <taxon>Clostridium</taxon>
    </lineage>
</organism>
<feature type="transmembrane region" description="Helical" evidence="9">
    <location>
        <begin position="173"/>
        <end position="192"/>
    </location>
</feature>
<keyword evidence="4 9" id="KW-1003">Cell membrane</keyword>
<dbReference type="InterPro" id="IPR013525">
    <property type="entry name" value="ABC2_TM"/>
</dbReference>
<sequence>MNLVRKIISLKRFRFLLSQLVKRDFKIKYRGSALGVLWSILNPLLNMIVLSIVFSQVFRAVDNYKMYLLSGLTVFNFYSEASNTAINSIVGNFGLITKVYFPKFIITFSKVISSAINLVISMVVFLILGSFMGIKLWWGIILIPFMMIFLILFSSGMSFILSALQVFFRDTQHLYGVFLTIWMYSTPILYPIDIIPTAFLPLFKANPLYVFINFLRDITLNGIMPDITAFLYCALWGIGTFIVGAFIFVKSQDKFIYYS</sequence>
<proteinExistence type="inferred from homology"/>
<evidence type="ECO:0000256" key="3">
    <source>
        <dbReference type="ARBA" id="ARBA00022448"/>
    </source>
</evidence>
<evidence type="ECO:0000256" key="8">
    <source>
        <dbReference type="ARBA" id="ARBA00023136"/>
    </source>
</evidence>
<evidence type="ECO:0000256" key="5">
    <source>
        <dbReference type="ARBA" id="ARBA00022519"/>
    </source>
</evidence>
<dbReference type="GO" id="GO:0140359">
    <property type="term" value="F:ABC-type transporter activity"/>
    <property type="evidence" value="ECO:0007669"/>
    <property type="project" value="InterPro"/>
</dbReference>
<dbReference type="AlphaFoldDB" id="A0AA86JJ46"/>
<evidence type="ECO:0000313" key="10">
    <source>
        <dbReference type="EMBL" id="CAG9704354.1"/>
    </source>
</evidence>
<dbReference type="PANTHER" id="PTHR30413:SF8">
    <property type="entry name" value="TRANSPORT PERMEASE PROTEIN"/>
    <property type="match status" value="1"/>
</dbReference>
<accession>A0AA86JJ46</accession>
<comment type="similarity">
    <text evidence="2 9">Belongs to the ABC-2 integral membrane protein family.</text>
</comment>
<feature type="transmembrane region" description="Helical" evidence="9">
    <location>
        <begin position="227"/>
        <end position="249"/>
    </location>
</feature>
<dbReference type="EMBL" id="CAKJVE010000004">
    <property type="protein sequence ID" value="CAG9704354.1"/>
    <property type="molecule type" value="Genomic_DNA"/>
</dbReference>